<dbReference type="Proteomes" id="UP000738359">
    <property type="component" value="Unassembled WGS sequence"/>
</dbReference>
<gene>
    <name evidence="8" type="ORF">BGZ70_002796</name>
</gene>
<dbReference type="GO" id="GO:0016020">
    <property type="term" value="C:membrane"/>
    <property type="evidence" value="ECO:0007669"/>
    <property type="project" value="UniProtKB-SubCell"/>
</dbReference>
<evidence type="ECO:0000313" key="9">
    <source>
        <dbReference type="Proteomes" id="UP000738359"/>
    </source>
</evidence>
<keyword evidence="9" id="KW-1185">Reference proteome</keyword>
<evidence type="ECO:0000256" key="3">
    <source>
        <dbReference type="ARBA" id="ARBA00022989"/>
    </source>
</evidence>
<dbReference type="GO" id="GO:0004888">
    <property type="term" value="F:transmembrane signaling receptor activity"/>
    <property type="evidence" value="ECO:0007669"/>
    <property type="project" value="InterPro"/>
</dbReference>
<feature type="signal peptide" evidence="6">
    <location>
        <begin position="1"/>
        <end position="26"/>
    </location>
</feature>
<accession>A0A9P6LWR7</accession>
<keyword evidence="4 5" id="KW-0472">Membrane</keyword>
<dbReference type="GO" id="GO:0007166">
    <property type="term" value="P:cell surface receptor signaling pathway"/>
    <property type="evidence" value="ECO:0007669"/>
    <property type="project" value="InterPro"/>
</dbReference>
<evidence type="ECO:0000259" key="7">
    <source>
        <dbReference type="PROSITE" id="PS50261"/>
    </source>
</evidence>
<feature type="transmembrane region" description="Helical" evidence="5">
    <location>
        <begin position="278"/>
        <end position="299"/>
    </location>
</feature>
<keyword evidence="2 5" id="KW-0812">Transmembrane</keyword>
<evidence type="ECO:0000256" key="2">
    <source>
        <dbReference type="ARBA" id="ARBA00022692"/>
    </source>
</evidence>
<dbReference type="Gene3D" id="1.20.1070.10">
    <property type="entry name" value="Rhodopsin 7-helix transmembrane proteins"/>
    <property type="match status" value="1"/>
</dbReference>
<evidence type="ECO:0000256" key="6">
    <source>
        <dbReference type="SAM" id="SignalP"/>
    </source>
</evidence>
<evidence type="ECO:0000256" key="4">
    <source>
        <dbReference type="ARBA" id="ARBA00023136"/>
    </source>
</evidence>
<dbReference type="OrthoDB" id="26203at2759"/>
<dbReference type="AlphaFoldDB" id="A0A9P6LWR7"/>
<feature type="chain" id="PRO_5040177294" description="G-protein coupled receptors family 2 profile 2 domain-containing protein" evidence="6">
    <location>
        <begin position="27"/>
        <end position="315"/>
    </location>
</feature>
<keyword evidence="6" id="KW-0732">Signal</keyword>
<keyword evidence="3 5" id="KW-1133">Transmembrane helix</keyword>
<feature type="transmembrane region" description="Helical" evidence="5">
    <location>
        <begin position="237"/>
        <end position="258"/>
    </location>
</feature>
<organism evidence="8 9">
    <name type="scientific">Mortierella alpina</name>
    <name type="common">Oleaginous fungus</name>
    <name type="synonym">Mortierella renispora</name>
    <dbReference type="NCBI Taxonomy" id="64518"/>
    <lineage>
        <taxon>Eukaryota</taxon>
        <taxon>Fungi</taxon>
        <taxon>Fungi incertae sedis</taxon>
        <taxon>Mucoromycota</taxon>
        <taxon>Mortierellomycotina</taxon>
        <taxon>Mortierellomycetes</taxon>
        <taxon>Mortierellales</taxon>
        <taxon>Mortierellaceae</taxon>
        <taxon>Mortierella</taxon>
    </lineage>
</organism>
<evidence type="ECO:0000256" key="1">
    <source>
        <dbReference type="ARBA" id="ARBA00004141"/>
    </source>
</evidence>
<evidence type="ECO:0000313" key="8">
    <source>
        <dbReference type="EMBL" id="KAF9947253.1"/>
    </source>
</evidence>
<feature type="transmembrane region" description="Helical" evidence="5">
    <location>
        <begin position="199"/>
        <end position="225"/>
    </location>
</feature>
<dbReference type="InterPro" id="IPR050949">
    <property type="entry name" value="GPCR_Fz/Smo-like"/>
</dbReference>
<feature type="transmembrane region" description="Helical" evidence="5">
    <location>
        <begin position="123"/>
        <end position="147"/>
    </location>
</feature>
<sequence length="315" mass="34870">MTRIKSSWMVIWAISLSLFLTRPASPRSIDRASTPSAAAANGLLSSRSASTPHASEATDFHLPPFLTPPLELTFTFNNNTSDHCPGPLIPNIHNLDVPTCHGSCCIKCPAWKSFHKPNIVQHILMAMYVVHQISLACKIFLVISYLVLPGRRGQPHTSVLLLFISDSLWFASFNIMPGITNSCVNDFEISTAQNSRSCGIQGVLIIYFIHTTVLWCSLLIYKLHLLAVWRSDIIERYFGWVAAFCWMFPLVFVVPIAVKGLAQFPGVGAGCLVSHANLNTYLFYPTAAYFYPALLLHVITASKMIHVGDLHQVGL</sequence>
<name>A0A9P6LWR7_MORAP</name>
<dbReference type="PANTHER" id="PTHR31787:SF15">
    <property type="entry name" value="FRIZZLED AND SMOOTHENED-LIKE PROTEIN P-RELATED"/>
    <property type="match status" value="1"/>
</dbReference>
<dbReference type="PROSITE" id="PS50261">
    <property type="entry name" value="G_PROTEIN_RECEP_F2_4"/>
    <property type="match status" value="1"/>
</dbReference>
<dbReference type="PANTHER" id="PTHR31787">
    <property type="entry name" value="G-PROTEIN-COUPLED RECEPTOR GPCR FAMILY PROTEIN"/>
    <property type="match status" value="1"/>
</dbReference>
<comment type="caution">
    <text evidence="8">The sequence shown here is derived from an EMBL/GenBank/DDBJ whole genome shotgun (WGS) entry which is preliminary data.</text>
</comment>
<evidence type="ECO:0000256" key="5">
    <source>
        <dbReference type="SAM" id="Phobius"/>
    </source>
</evidence>
<dbReference type="EMBL" id="JAAAHY010001700">
    <property type="protein sequence ID" value="KAF9947253.1"/>
    <property type="molecule type" value="Genomic_DNA"/>
</dbReference>
<feature type="transmembrane region" description="Helical" evidence="5">
    <location>
        <begin position="159"/>
        <end position="179"/>
    </location>
</feature>
<dbReference type="InterPro" id="IPR017981">
    <property type="entry name" value="GPCR_2-like_7TM"/>
</dbReference>
<reference evidence="8" key="1">
    <citation type="journal article" date="2020" name="Fungal Divers.">
        <title>Resolving the Mortierellaceae phylogeny through synthesis of multi-gene phylogenetics and phylogenomics.</title>
        <authorList>
            <person name="Vandepol N."/>
            <person name="Liber J."/>
            <person name="Desiro A."/>
            <person name="Na H."/>
            <person name="Kennedy M."/>
            <person name="Barry K."/>
            <person name="Grigoriev I.V."/>
            <person name="Miller A.N."/>
            <person name="O'Donnell K."/>
            <person name="Stajich J.E."/>
            <person name="Bonito G."/>
        </authorList>
    </citation>
    <scope>NUCLEOTIDE SEQUENCE</scope>
    <source>
        <strain evidence="8">CK1249</strain>
    </source>
</reference>
<comment type="subcellular location">
    <subcellularLocation>
        <location evidence="1">Membrane</location>
        <topology evidence="1">Multi-pass membrane protein</topology>
    </subcellularLocation>
</comment>
<proteinExistence type="predicted"/>
<feature type="domain" description="G-protein coupled receptors family 2 profile 2" evidence="7">
    <location>
        <begin position="123"/>
        <end position="299"/>
    </location>
</feature>
<protein>
    <recommendedName>
        <fullName evidence="7">G-protein coupled receptors family 2 profile 2 domain-containing protein</fullName>
    </recommendedName>
</protein>